<dbReference type="SUPFAM" id="SSF51735">
    <property type="entry name" value="NAD(P)-binding Rossmann-fold domains"/>
    <property type="match status" value="1"/>
</dbReference>
<evidence type="ECO:0000256" key="2">
    <source>
        <dbReference type="ARBA" id="ARBA00023002"/>
    </source>
</evidence>
<reference evidence="4" key="1">
    <citation type="submission" date="2017-08" db="EMBL/GenBank/DDBJ databases">
        <authorList>
            <person name="Varghese N."/>
            <person name="Submissions S."/>
        </authorList>
    </citation>
    <scope>NUCLEOTIDE SEQUENCE [LARGE SCALE GENOMIC DNA]</scope>
    <source>
        <strain evidence="4">KCTC 23107</strain>
    </source>
</reference>
<evidence type="ECO:0000313" key="4">
    <source>
        <dbReference type="Proteomes" id="UP000219465"/>
    </source>
</evidence>
<comment type="similarity">
    <text evidence="1">Belongs to the short-chain dehydrogenases/reductases (SDR) family.</text>
</comment>
<organism evidence="3 4">
    <name type="scientific">Hoeflea halophila</name>
    <dbReference type="NCBI Taxonomy" id="714899"/>
    <lineage>
        <taxon>Bacteria</taxon>
        <taxon>Pseudomonadati</taxon>
        <taxon>Pseudomonadota</taxon>
        <taxon>Alphaproteobacteria</taxon>
        <taxon>Hyphomicrobiales</taxon>
        <taxon>Rhizobiaceae</taxon>
        <taxon>Hoeflea</taxon>
    </lineage>
</organism>
<dbReference type="AlphaFoldDB" id="A0A286IBC0"/>
<dbReference type="InterPro" id="IPR002347">
    <property type="entry name" value="SDR_fam"/>
</dbReference>
<dbReference type="GO" id="GO:0016491">
    <property type="term" value="F:oxidoreductase activity"/>
    <property type="evidence" value="ECO:0007669"/>
    <property type="project" value="UniProtKB-KW"/>
</dbReference>
<dbReference type="RefSeq" id="WP_097106313.1">
    <property type="nucleotide sequence ID" value="NZ_OCPC01000001.1"/>
</dbReference>
<dbReference type="Gene3D" id="3.40.50.720">
    <property type="entry name" value="NAD(P)-binding Rossmann-like Domain"/>
    <property type="match status" value="1"/>
</dbReference>
<gene>
    <name evidence="3" type="ORF">SAMN05877838_1471</name>
</gene>
<dbReference type="PANTHER" id="PTHR24321:SF8">
    <property type="entry name" value="ESTRADIOL 17-BETA-DEHYDROGENASE 8-RELATED"/>
    <property type="match status" value="1"/>
</dbReference>
<keyword evidence="2" id="KW-0560">Oxidoreductase</keyword>
<proteinExistence type="inferred from homology"/>
<dbReference type="FunFam" id="3.40.50.720:FF:000084">
    <property type="entry name" value="Short-chain dehydrogenase reductase"/>
    <property type="match status" value="1"/>
</dbReference>
<name>A0A286IBC0_9HYPH</name>
<sequence length="252" mass="25657">MSKLALVSGAAGGIGKAVCSRLAADGFTLVATDLSAAAAEAVAASLPGSAHSGFALDVSDEDAVAALISEVEARQGPISVLVAAAGILILDETGQRRPITETSLDEWTTTQTINSTGTFLQLREFMRARRDRPVAGARFIAFSSVAAQLGGYRSSSAYIASKSAVLGLVRAGAREGAALDVAVNAVAPGLIDAPMLRLSLDPSRDAEIAQSIPQGRIGTSEDVAGAVSFLAGVDSSYMTGAVIDVNGGYRMQ</sequence>
<dbReference type="Pfam" id="PF13561">
    <property type="entry name" value="adh_short_C2"/>
    <property type="match status" value="1"/>
</dbReference>
<dbReference type="OrthoDB" id="9790146at2"/>
<accession>A0A286IBC0</accession>
<dbReference type="InterPro" id="IPR036291">
    <property type="entry name" value="NAD(P)-bd_dom_sf"/>
</dbReference>
<protein>
    <submittedName>
        <fullName evidence="3">3-oxoacyl-[acyl-carrier protein] reductase</fullName>
    </submittedName>
</protein>
<keyword evidence="4" id="KW-1185">Reference proteome</keyword>
<evidence type="ECO:0000256" key="1">
    <source>
        <dbReference type="ARBA" id="ARBA00006484"/>
    </source>
</evidence>
<dbReference type="PANTHER" id="PTHR24321">
    <property type="entry name" value="DEHYDROGENASES, SHORT CHAIN"/>
    <property type="match status" value="1"/>
</dbReference>
<dbReference type="Proteomes" id="UP000219465">
    <property type="component" value="Unassembled WGS sequence"/>
</dbReference>
<evidence type="ECO:0000313" key="3">
    <source>
        <dbReference type="EMBL" id="SOE16594.1"/>
    </source>
</evidence>
<dbReference type="EMBL" id="OCPC01000001">
    <property type="protein sequence ID" value="SOE16594.1"/>
    <property type="molecule type" value="Genomic_DNA"/>
</dbReference>
<dbReference type="PRINTS" id="PR00081">
    <property type="entry name" value="GDHRDH"/>
</dbReference>